<dbReference type="EMBL" id="JAECZC010000012">
    <property type="protein sequence ID" value="MBH8562400.1"/>
    <property type="molecule type" value="Genomic_DNA"/>
</dbReference>
<dbReference type="Gene3D" id="3.90.1150.10">
    <property type="entry name" value="Aspartate Aminotransferase, domain 1"/>
    <property type="match status" value="1"/>
</dbReference>
<evidence type="ECO:0000313" key="2">
    <source>
        <dbReference type="EMBL" id="MBH8562400.1"/>
    </source>
</evidence>
<dbReference type="InterPro" id="IPR015422">
    <property type="entry name" value="PyrdxlP-dep_Trfase_small"/>
</dbReference>
<dbReference type="Proteomes" id="UP000632766">
    <property type="component" value="Unassembled WGS sequence"/>
</dbReference>
<dbReference type="RefSeq" id="WP_198124335.1">
    <property type="nucleotide sequence ID" value="NZ_JAECZC010000012.1"/>
</dbReference>
<gene>
    <name evidence="1" type="ORF">I8748_09365</name>
    <name evidence="2" type="ORF">I8748_09480</name>
</gene>
<proteinExistence type="predicted"/>
<accession>A0A8J7HRX5</accession>
<organism evidence="2 3">
    <name type="scientific">Amazonocrinis nigriterrae CENA67</name>
    <dbReference type="NCBI Taxonomy" id="2794033"/>
    <lineage>
        <taxon>Bacteria</taxon>
        <taxon>Bacillati</taxon>
        <taxon>Cyanobacteriota</taxon>
        <taxon>Cyanophyceae</taxon>
        <taxon>Nostocales</taxon>
        <taxon>Nostocaceae</taxon>
        <taxon>Amazonocrinis</taxon>
        <taxon>Amazonocrinis nigriterrae</taxon>
    </lineage>
</organism>
<reference evidence="2 3" key="1">
    <citation type="journal article" date="2021" name="Int. J. Syst. Evol. Microbiol.">
        <title>Amazonocrinis nigriterrae gen. nov., sp. nov., Atlanticothrix silvestris gen. nov., sp. nov. and Dendronalium phyllosphericum gen. nov., sp. nov., nostocacean cyanobacteria from Brazilian environments.</title>
        <authorList>
            <person name="Alvarenga D.O."/>
            <person name="Andreote A.P.D."/>
            <person name="Branco L.H.Z."/>
            <person name="Delbaje E."/>
            <person name="Cruz R.B."/>
            <person name="Varani A.M."/>
            <person name="Fiore M.F."/>
        </authorList>
    </citation>
    <scope>NUCLEOTIDE SEQUENCE [LARGE SCALE GENOMIC DNA]</scope>
    <source>
        <strain evidence="2 3">CENA67</strain>
    </source>
</reference>
<dbReference type="EMBL" id="JAECZC010000012">
    <property type="protein sequence ID" value="MBH8562379.1"/>
    <property type="molecule type" value="Genomic_DNA"/>
</dbReference>
<evidence type="ECO:0000313" key="3">
    <source>
        <dbReference type="Proteomes" id="UP000632766"/>
    </source>
</evidence>
<keyword evidence="2" id="KW-0808">Transferase</keyword>
<comment type="caution">
    <text evidence="2">The sequence shown here is derived from an EMBL/GenBank/DDBJ whole genome shotgun (WGS) entry which is preliminary data.</text>
</comment>
<dbReference type="AlphaFoldDB" id="A0A8J7HRX5"/>
<dbReference type="GO" id="GO:0008483">
    <property type="term" value="F:transaminase activity"/>
    <property type="evidence" value="ECO:0007669"/>
    <property type="project" value="UniProtKB-KW"/>
</dbReference>
<dbReference type="SUPFAM" id="SSF53383">
    <property type="entry name" value="PLP-dependent transferases"/>
    <property type="match status" value="1"/>
</dbReference>
<protein>
    <submittedName>
        <fullName evidence="2">DegT/DnrJ/EryC1/StrS aminotransferase family protein</fullName>
    </submittedName>
</protein>
<dbReference type="InterPro" id="IPR015424">
    <property type="entry name" value="PyrdxlP-dep_Trfase"/>
</dbReference>
<sequence>MKNRWEVGSQFDWSNDMVMLSAAKTLLPESYELFSTGTACLFSMATLLQQHQIHRLRLHIPSFLCMHFVAKLKTVFDVCWYRDLPTQESPDFNTLNTLPGDLVLAVNLFGIRQGKVWQDWLFQHDDIILIEDHTHDPFSSWAQQSTAHYAIASLRKTLPIPDGGIIWSPQNMKLPKASSSKSQAADKRLTAMLLKRAYLSGANISKDIFRQLEIESEEEFDDETNCVASTFTSVILSCLNIAKFRQLRETNIRHFLNWSLTEKHPNWMPLFSSWPISSVPFNSVIVCQSQDIRDNLRKYLIAQNIFPAIHWLQTTPDKSSNDPLAIELSNRILTIPTDQRYSLDDIARVAAKITDFFKQSGKLTYSLIGK</sequence>
<keyword evidence="3" id="KW-1185">Reference proteome</keyword>
<keyword evidence="2" id="KW-0032">Aminotransferase</keyword>
<evidence type="ECO:0000313" key="1">
    <source>
        <dbReference type="EMBL" id="MBH8562379.1"/>
    </source>
</evidence>
<name>A0A8J7HRX5_9NOST</name>